<proteinExistence type="predicted"/>
<sequence>MGIFRFNDGQDKELLRELITKKPFAAAYGETMQSWGSVAAALSQAIGVEVYTKQVRDRLAVLMKNLAAGERRSAIGSGIEESLDANDVQSHYDEINGLVSKYAALESMHLQHKRTQAIKRSAKQRTSMSVPPGP</sequence>
<protein>
    <submittedName>
        <fullName evidence="1">Uncharacterized protein</fullName>
    </submittedName>
</protein>
<dbReference type="EMBL" id="NBNE01000554">
    <property type="protein sequence ID" value="OWZ18677.1"/>
    <property type="molecule type" value="Genomic_DNA"/>
</dbReference>
<reference evidence="2" key="1">
    <citation type="submission" date="2017-03" db="EMBL/GenBank/DDBJ databases">
        <title>Phytopthora megakarya and P. palmivora, two closely related causual agents of cacao black pod achieved similar genome size and gene model numbers by different mechanisms.</title>
        <authorList>
            <person name="Ali S."/>
            <person name="Shao J."/>
            <person name="Larry D.J."/>
            <person name="Kronmiller B."/>
            <person name="Shen D."/>
            <person name="Strem M.D."/>
            <person name="Melnick R.L."/>
            <person name="Guiltinan M.J."/>
            <person name="Tyler B.M."/>
            <person name="Meinhardt L.W."/>
            <person name="Bailey B.A."/>
        </authorList>
    </citation>
    <scope>NUCLEOTIDE SEQUENCE [LARGE SCALE GENOMIC DNA]</scope>
    <source>
        <strain evidence="2">zdho120</strain>
    </source>
</reference>
<dbReference type="OrthoDB" id="127996at2759"/>
<evidence type="ECO:0000313" key="2">
    <source>
        <dbReference type="Proteomes" id="UP000198211"/>
    </source>
</evidence>
<comment type="caution">
    <text evidence="1">The sequence shown here is derived from an EMBL/GenBank/DDBJ whole genome shotgun (WGS) entry which is preliminary data.</text>
</comment>
<dbReference type="AlphaFoldDB" id="A0A225WNZ1"/>
<dbReference type="Proteomes" id="UP000198211">
    <property type="component" value="Unassembled WGS sequence"/>
</dbReference>
<name>A0A225WNZ1_9STRA</name>
<evidence type="ECO:0000313" key="1">
    <source>
        <dbReference type="EMBL" id="OWZ18677.1"/>
    </source>
</evidence>
<accession>A0A225WNZ1</accession>
<gene>
    <name evidence="1" type="ORF">PHMEG_0007203</name>
</gene>
<keyword evidence="2" id="KW-1185">Reference proteome</keyword>
<organism evidence="1 2">
    <name type="scientific">Phytophthora megakarya</name>
    <dbReference type="NCBI Taxonomy" id="4795"/>
    <lineage>
        <taxon>Eukaryota</taxon>
        <taxon>Sar</taxon>
        <taxon>Stramenopiles</taxon>
        <taxon>Oomycota</taxon>
        <taxon>Peronosporomycetes</taxon>
        <taxon>Peronosporales</taxon>
        <taxon>Peronosporaceae</taxon>
        <taxon>Phytophthora</taxon>
    </lineage>
</organism>